<evidence type="ECO:0000256" key="1">
    <source>
        <dbReference type="SAM" id="Coils"/>
    </source>
</evidence>
<evidence type="ECO:0000313" key="4">
    <source>
        <dbReference type="Proteomes" id="UP000621492"/>
    </source>
</evidence>
<dbReference type="RefSeq" id="WP_188725953.1">
    <property type="nucleotide sequence ID" value="NZ_BMJD01000084.1"/>
</dbReference>
<comment type="caution">
    <text evidence="3">The sequence shown here is derived from an EMBL/GenBank/DDBJ whole genome shotgun (WGS) entry which is preliminary data.</text>
</comment>
<proteinExistence type="predicted"/>
<name>A0A9W5U2I1_9BACI</name>
<dbReference type="Gene3D" id="1.10.1660.10">
    <property type="match status" value="1"/>
</dbReference>
<sequence length="177" mass="20780">MENHTEKAYTTKEVATRLHIAVPTVRKYAQSLETEQYKFIRSESGARIFVENDINAFHYFMELRKANISVEASSKIVVEKFKGGAIQDVSGSNTPQLMQYNKQYEELKEMVHKQNDLIKELSNKLDQQQDYIKNSLDKRDKHLMQLMNDISEQKKELAATTEIQDNKPWYKKLFNKN</sequence>
<protein>
    <recommendedName>
        <fullName evidence="2">HTH merR-type domain-containing protein</fullName>
    </recommendedName>
</protein>
<dbReference type="EMBL" id="BMJD01000084">
    <property type="protein sequence ID" value="GGB63207.1"/>
    <property type="molecule type" value="Genomic_DNA"/>
</dbReference>
<dbReference type="GO" id="GO:0006355">
    <property type="term" value="P:regulation of DNA-templated transcription"/>
    <property type="evidence" value="ECO:0007669"/>
    <property type="project" value="InterPro"/>
</dbReference>
<dbReference type="SUPFAM" id="SSF46955">
    <property type="entry name" value="Putative DNA-binding domain"/>
    <property type="match status" value="1"/>
</dbReference>
<reference evidence="3" key="1">
    <citation type="journal article" date="2014" name="Int. J. Syst. Evol. Microbiol.">
        <title>Complete genome sequence of Corynebacterium casei LMG S-19264T (=DSM 44701T), isolated from a smear-ripened cheese.</title>
        <authorList>
            <consortium name="US DOE Joint Genome Institute (JGI-PGF)"/>
            <person name="Walter F."/>
            <person name="Albersmeier A."/>
            <person name="Kalinowski J."/>
            <person name="Ruckert C."/>
        </authorList>
    </citation>
    <scope>NUCLEOTIDE SEQUENCE</scope>
    <source>
        <strain evidence="3">CGMCC 1.15454</strain>
    </source>
</reference>
<feature type="domain" description="HTH merR-type" evidence="2">
    <location>
        <begin position="9"/>
        <end position="76"/>
    </location>
</feature>
<feature type="coiled-coil region" evidence="1">
    <location>
        <begin position="97"/>
        <end position="163"/>
    </location>
</feature>
<dbReference type="AlphaFoldDB" id="A0A9W5U2I1"/>
<gene>
    <name evidence="3" type="ORF">GCM10011409_45370</name>
</gene>
<keyword evidence="4" id="KW-1185">Reference proteome</keyword>
<evidence type="ECO:0000259" key="2">
    <source>
        <dbReference type="Pfam" id="PF13411"/>
    </source>
</evidence>
<reference evidence="3" key="2">
    <citation type="submission" date="2020-09" db="EMBL/GenBank/DDBJ databases">
        <authorList>
            <person name="Sun Q."/>
            <person name="Zhou Y."/>
        </authorList>
    </citation>
    <scope>NUCLEOTIDE SEQUENCE</scope>
    <source>
        <strain evidence="3">CGMCC 1.15454</strain>
    </source>
</reference>
<dbReference type="InterPro" id="IPR000551">
    <property type="entry name" value="MerR-type_HTH_dom"/>
</dbReference>
<organism evidence="3 4">
    <name type="scientific">Lentibacillus populi</name>
    <dbReference type="NCBI Taxonomy" id="1827502"/>
    <lineage>
        <taxon>Bacteria</taxon>
        <taxon>Bacillati</taxon>
        <taxon>Bacillota</taxon>
        <taxon>Bacilli</taxon>
        <taxon>Bacillales</taxon>
        <taxon>Bacillaceae</taxon>
        <taxon>Lentibacillus</taxon>
    </lineage>
</organism>
<evidence type="ECO:0000313" key="3">
    <source>
        <dbReference type="EMBL" id="GGB63207.1"/>
    </source>
</evidence>
<dbReference type="Pfam" id="PF13411">
    <property type="entry name" value="MerR_1"/>
    <property type="match status" value="1"/>
</dbReference>
<dbReference type="Proteomes" id="UP000621492">
    <property type="component" value="Unassembled WGS sequence"/>
</dbReference>
<keyword evidence="1" id="KW-0175">Coiled coil</keyword>
<dbReference type="GO" id="GO:0003677">
    <property type="term" value="F:DNA binding"/>
    <property type="evidence" value="ECO:0007669"/>
    <property type="project" value="InterPro"/>
</dbReference>
<dbReference type="InterPro" id="IPR009061">
    <property type="entry name" value="DNA-bd_dom_put_sf"/>
</dbReference>
<accession>A0A9W5U2I1</accession>